<evidence type="ECO:0000313" key="7">
    <source>
        <dbReference type="Proteomes" id="UP000237718"/>
    </source>
</evidence>
<dbReference type="SUPFAM" id="SSF56349">
    <property type="entry name" value="DNA breaking-rejoining enzymes"/>
    <property type="match status" value="1"/>
</dbReference>
<dbReference type="Proteomes" id="UP000237718">
    <property type="component" value="Unassembled WGS sequence"/>
</dbReference>
<comment type="caution">
    <text evidence="6">The sequence shown here is derived from an EMBL/GenBank/DDBJ whole genome shotgun (WGS) entry which is preliminary data.</text>
</comment>
<feature type="domain" description="Tyr recombinase" evidence="5">
    <location>
        <begin position="156"/>
        <end position="335"/>
    </location>
</feature>
<keyword evidence="2" id="KW-0229">DNA integration</keyword>
<dbReference type="Pfam" id="PF00589">
    <property type="entry name" value="Phage_integrase"/>
    <property type="match status" value="1"/>
</dbReference>
<organism evidence="6 7">
    <name type="scientific">Tritonibacter scottomollicae</name>
    <name type="common">Epibacterium scottomollicae</name>
    <dbReference type="NCBI Taxonomy" id="483013"/>
    <lineage>
        <taxon>Bacteria</taxon>
        <taxon>Pseudomonadati</taxon>
        <taxon>Pseudomonadota</taxon>
        <taxon>Alphaproteobacteria</taxon>
        <taxon>Rhodobacterales</taxon>
        <taxon>Paracoccaceae</taxon>
        <taxon>Tritonibacter</taxon>
    </lineage>
</organism>
<dbReference type="AlphaFoldDB" id="A0A2T1AFF6"/>
<evidence type="ECO:0000256" key="4">
    <source>
        <dbReference type="ARBA" id="ARBA00023172"/>
    </source>
</evidence>
<evidence type="ECO:0000313" key="6">
    <source>
        <dbReference type="EMBL" id="PRZ47324.1"/>
    </source>
</evidence>
<dbReference type="InterPro" id="IPR010998">
    <property type="entry name" value="Integrase_recombinase_N"/>
</dbReference>
<evidence type="ECO:0000256" key="1">
    <source>
        <dbReference type="ARBA" id="ARBA00008857"/>
    </source>
</evidence>
<protein>
    <submittedName>
        <fullName evidence="6">Site-specific recombinase XerD</fullName>
    </submittedName>
</protein>
<dbReference type="InterPro" id="IPR002104">
    <property type="entry name" value="Integrase_catalytic"/>
</dbReference>
<dbReference type="InterPro" id="IPR013762">
    <property type="entry name" value="Integrase-like_cat_sf"/>
</dbReference>
<reference evidence="6 7" key="1">
    <citation type="submission" date="2018-03" db="EMBL/GenBank/DDBJ databases">
        <title>Genomic Encyclopedia of Archaeal and Bacterial Type Strains, Phase II (KMG-II): from individual species to whole genera.</title>
        <authorList>
            <person name="Goeker M."/>
        </authorList>
    </citation>
    <scope>NUCLEOTIDE SEQUENCE [LARGE SCALE GENOMIC DNA]</scope>
    <source>
        <strain evidence="6 7">DSM 25328</strain>
    </source>
</reference>
<dbReference type="PANTHER" id="PTHR30349:SF64">
    <property type="entry name" value="PROPHAGE INTEGRASE INTD-RELATED"/>
    <property type="match status" value="1"/>
</dbReference>
<dbReference type="OrthoDB" id="6388170at2"/>
<dbReference type="CDD" id="cd00796">
    <property type="entry name" value="INT_Rci_Hp1_C"/>
    <property type="match status" value="1"/>
</dbReference>
<dbReference type="GO" id="GO:0003677">
    <property type="term" value="F:DNA binding"/>
    <property type="evidence" value="ECO:0007669"/>
    <property type="project" value="UniProtKB-KW"/>
</dbReference>
<evidence type="ECO:0000259" key="5">
    <source>
        <dbReference type="PROSITE" id="PS51898"/>
    </source>
</evidence>
<dbReference type="PROSITE" id="PS51898">
    <property type="entry name" value="TYR_RECOMBINASE"/>
    <property type="match status" value="1"/>
</dbReference>
<dbReference type="GO" id="GO:0015074">
    <property type="term" value="P:DNA integration"/>
    <property type="evidence" value="ECO:0007669"/>
    <property type="project" value="UniProtKB-KW"/>
</dbReference>
<keyword evidence="4" id="KW-0233">DNA recombination</keyword>
<dbReference type="GO" id="GO:0006310">
    <property type="term" value="P:DNA recombination"/>
    <property type="evidence" value="ECO:0007669"/>
    <property type="project" value="UniProtKB-KW"/>
</dbReference>
<dbReference type="Gene3D" id="1.10.443.10">
    <property type="entry name" value="Intergrase catalytic core"/>
    <property type="match status" value="1"/>
</dbReference>
<gene>
    <name evidence="6" type="ORF">CLV89_107171</name>
</gene>
<accession>A0A2T1AFF6</accession>
<evidence type="ECO:0000256" key="2">
    <source>
        <dbReference type="ARBA" id="ARBA00022908"/>
    </source>
</evidence>
<dbReference type="InterPro" id="IPR050090">
    <property type="entry name" value="Tyrosine_recombinase_XerCD"/>
</dbReference>
<dbReference type="EMBL" id="PVUF01000007">
    <property type="protein sequence ID" value="PRZ47324.1"/>
    <property type="molecule type" value="Genomic_DNA"/>
</dbReference>
<sequence>MPFRPKNSKYYHYDFQIRGRRFYGSCGTEDFEEAKAVESQARVEAKTAPQTIGKFTLSEALGTYWTDICEKQSSARTAESQAKKILEIIPGSTRIDRLTNQDIMRFVRTRRAEVSNATVNRHLQFLARALRHMENFYGANPADLQFKAATTKEPKERVRELTYGEQDRLFKYLRSDLRPLVKFALMTGARQATMLGLCWSDIKHEKSRIDFRLKSGGELKFPMNGEIRALLSALPKSMQVEHRRFVFTYLTDDERNPERRRIRQNSHLFEDFRAALQKAEIEDFRFHDLRHTFATRMLRATGNLKLVSRLLGHTSIETTMRYAHVLDTDLADAMNDFSMFQIAESRSFSRSSQ</sequence>
<dbReference type="PANTHER" id="PTHR30349">
    <property type="entry name" value="PHAGE INTEGRASE-RELATED"/>
    <property type="match status" value="1"/>
</dbReference>
<dbReference type="InterPro" id="IPR011010">
    <property type="entry name" value="DNA_brk_join_enz"/>
</dbReference>
<keyword evidence="3" id="KW-0238">DNA-binding</keyword>
<evidence type="ECO:0000256" key="3">
    <source>
        <dbReference type="ARBA" id="ARBA00023125"/>
    </source>
</evidence>
<name>A0A2T1AFF6_TRISK</name>
<dbReference type="Gene3D" id="1.10.150.130">
    <property type="match status" value="1"/>
</dbReference>
<comment type="similarity">
    <text evidence="1">Belongs to the 'phage' integrase family.</text>
</comment>
<proteinExistence type="inferred from homology"/>